<dbReference type="GO" id="GO:0052929">
    <property type="term" value="F:ATP:3'-cytidine-cytidine-tRNA adenylyltransferase activity"/>
    <property type="evidence" value="ECO:0007669"/>
    <property type="project" value="TreeGrafter"/>
</dbReference>
<dbReference type="GO" id="GO:0001680">
    <property type="term" value="P:tRNA 3'-terminal CCA addition"/>
    <property type="evidence" value="ECO:0007669"/>
    <property type="project" value="TreeGrafter"/>
</dbReference>
<proteinExistence type="inferred from homology"/>
<comment type="similarity">
    <text evidence="1 4">Belongs to the tRNA nucleotidyltransferase/poly(A) polymerase family.</text>
</comment>
<dbReference type="SUPFAM" id="SSF81891">
    <property type="entry name" value="Poly A polymerase C-terminal region-like"/>
    <property type="match status" value="1"/>
</dbReference>
<dbReference type="GO" id="GO:0003723">
    <property type="term" value="F:RNA binding"/>
    <property type="evidence" value="ECO:0007669"/>
    <property type="project" value="UniProtKB-KW"/>
</dbReference>
<dbReference type="Gene3D" id="1.10.3090.10">
    <property type="entry name" value="cca-adding enzyme, domain 2"/>
    <property type="match status" value="1"/>
</dbReference>
<dbReference type="PANTHER" id="PTHR13734:SF5">
    <property type="entry name" value="CCA TRNA NUCLEOTIDYLTRANSFERASE, MITOCHONDRIAL"/>
    <property type="match status" value="1"/>
</dbReference>
<dbReference type="EMBL" id="JACEFO010002394">
    <property type="protein sequence ID" value="KAF8661495.1"/>
    <property type="molecule type" value="Genomic_DNA"/>
</dbReference>
<evidence type="ECO:0000256" key="1">
    <source>
        <dbReference type="ARBA" id="ARBA00007265"/>
    </source>
</evidence>
<dbReference type="OrthoDB" id="445712at2759"/>
<reference evidence="6" key="1">
    <citation type="submission" date="2020-07" db="EMBL/GenBank/DDBJ databases">
        <title>Genome sequence and genetic diversity analysis of an under-domesticated orphan crop, white fonio (Digitaria exilis).</title>
        <authorList>
            <person name="Bennetzen J.L."/>
            <person name="Chen S."/>
            <person name="Ma X."/>
            <person name="Wang X."/>
            <person name="Yssel A.E.J."/>
            <person name="Chaluvadi S.R."/>
            <person name="Johnson M."/>
            <person name="Gangashetty P."/>
            <person name="Hamidou F."/>
            <person name="Sanogo M.D."/>
            <person name="Zwaenepoel A."/>
            <person name="Wallace J."/>
            <person name="Van De Peer Y."/>
            <person name="Van Deynze A."/>
        </authorList>
    </citation>
    <scope>NUCLEOTIDE SEQUENCE</scope>
    <source>
        <tissue evidence="6">Leaves</tissue>
    </source>
</reference>
<dbReference type="InterPro" id="IPR043519">
    <property type="entry name" value="NT_sf"/>
</dbReference>
<protein>
    <recommendedName>
        <fullName evidence="5">Poly A polymerase head domain-containing protein</fullName>
    </recommendedName>
</protein>
<dbReference type="Pfam" id="PF01743">
    <property type="entry name" value="PolyA_pol"/>
    <property type="match status" value="1"/>
</dbReference>
<keyword evidence="3 4" id="KW-0694">RNA-binding</keyword>
<dbReference type="AlphaFoldDB" id="A0A835AI53"/>
<dbReference type="GO" id="GO:0052927">
    <property type="term" value="F:CC tRNA cytidylyltransferase activity"/>
    <property type="evidence" value="ECO:0007669"/>
    <property type="project" value="TreeGrafter"/>
</dbReference>
<accession>A0A835AI53</accession>
<evidence type="ECO:0000313" key="6">
    <source>
        <dbReference type="EMBL" id="KAF8661495.1"/>
    </source>
</evidence>
<gene>
    <name evidence="6" type="ORF">HU200_056911</name>
</gene>
<evidence type="ECO:0000256" key="4">
    <source>
        <dbReference type="RuleBase" id="RU003953"/>
    </source>
</evidence>
<evidence type="ECO:0000259" key="5">
    <source>
        <dbReference type="Pfam" id="PF01743"/>
    </source>
</evidence>
<keyword evidence="2 4" id="KW-0808">Transferase</keyword>
<dbReference type="PANTHER" id="PTHR13734">
    <property type="entry name" value="TRNA-NUCLEOTIDYLTRANSFERASE"/>
    <property type="match status" value="1"/>
</dbReference>
<evidence type="ECO:0000313" key="7">
    <source>
        <dbReference type="Proteomes" id="UP000636709"/>
    </source>
</evidence>
<organism evidence="6 7">
    <name type="scientific">Digitaria exilis</name>
    <dbReference type="NCBI Taxonomy" id="1010633"/>
    <lineage>
        <taxon>Eukaryota</taxon>
        <taxon>Viridiplantae</taxon>
        <taxon>Streptophyta</taxon>
        <taxon>Embryophyta</taxon>
        <taxon>Tracheophyta</taxon>
        <taxon>Spermatophyta</taxon>
        <taxon>Magnoliopsida</taxon>
        <taxon>Liliopsida</taxon>
        <taxon>Poales</taxon>
        <taxon>Poaceae</taxon>
        <taxon>PACMAD clade</taxon>
        <taxon>Panicoideae</taxon>
        <taxon>Panicodae</taxon>
        <taxon>Paniceae</taxon>
        <taxon>Anthephorinae</taxon>
        <taxon>Digitaria</taxon>
    </lineage>
</organism>
<sequence>MEVRESVNLTEKEERIFRLLLDVVRHFDLGTQLRVAGGWVRDKLLGEESADIDIAVDNMTARDFCEKVKEFKELIGEKEKINHVPSNPDKSKHLETAMIFVFDTKVDFVNLRSEKYTSSSRIPTVEVGTAEEDAYRRDLTINSLFFNINDNSIEDFTGRGIIDTPLPAKATFLDDPLRVLRAIRFATRFDFTLSEDLKDAASDEDVKSKLGCKISRERVGKEVDLMMCGKRPVQAMSYIHDLGLFYVVFAFPNKSNPPVFYRCDWWDEQRQVNTIHTASRKFAELVLLFESDEAFGNLKEELEDEYLSIPTDLVKRVYADEAFGNLKEELEDEYLSIPTDLVKRVYADLDGVWKCKPLLTGKDIKDVMQVKACPLIGEWVWPLVTDLPSKNVCSSGSLRIRKLPRTIAWSG</sequence>
<dbReference type="InterPro" id="IPR002646">
    <property type="entry name" value="PolA_pol_head_dom"/>
</dbReference>
<dbReference type="CDD" id="cd05398">
    <property type="entry name" value="NT_ClassII-CCAase"/>
    <property type="match status" value="1"/>
</dbReference>
<dbReference type="SUPFAM" id="SSF81301">
    <property type="entry name" value="Nucleotidyltransferase"/>
    <property type="match status" value="1"/>
</dbReference>
<comment type="caution">
    <text evidence="6">The sequence shown here is derived from an EMBL/GenBank/DDBJ whole genome shotgun (WGS) entry which is preliminary data.</text>
</comment>
<name>A0A835AI53_9POAL</name>
<keyword evidence="7" id="KW-1185">Reference proteome</keyword>
<evidence type="ECO:0000256" key="2">
    <source>
        <dbReference type="ARBA" id="ARBA00022679"/>
    </source>
</evidence>
<evidence type="ECO:0000256" key="3">
    <source>
        <dbReference type="ARBA" id="ARBA00022884"/>
    </source>
</evidence>
<dbReference type="Gene3D" id="3.30.460.10">
    <property type="entry name" value="Beta Polymerase, domain 2"/>
    <property type="match status" value="1"/>
</dbReference>
<dbReference type="GO" id="GO:0005739">
    <property type="term" value="C:mitochondrion"/>
    <property type="evidence" value="ECO:0007669"/>
    <property type="project" value="UniProtKB-ARBA"/>
</dbReference>
<dbReference type="Proteomes" id="UP000636709">
    <property type="component" value="Unassembled WGS sequence"/>
</dbReference>
<feature type="domain" description="Poly A polymerase head" evidence="5">
    <location>
        <begin position="33"/>
        <end position="163"/>
    </location>
</feature>
<dbReference type="FunFam" id="3.30.460.10:FF:000019">
    <property type="entry name" value="tRNA nucleotidyltransferase cca2"/>
    <property type="match status" value="1"/>
</dbReference>